<dbReference type="PANTHER" id="PTHR43294">
    <property type="entry name" value="SODIUM/POTASSIUM-TRANSPORTING ATPASE SUBUNIT ALPHA"/>
    <property type="match status" value="1"/>
</dbReference>
<keyword evidence="5 15" id="KW-0633">Potassium transport</keyword>
<keyword evidence="7 15" id="KW-0812">Transmembrane</keyword>
<evidence type="ECO:0000256" key="11">
    <source>
        <dbReference type="ARBA" id="ARBA00022967"/>
    </source>
</evidence>
<evidence type="ECO:0000256" key="1">
    <source>
        <dbReference type="ARBA" id="ARBA00004651"/>
    </source>
</evidence>
<dbReference type="PRINTS" id="PR00121">
    <property type="entry name" value="NAKATPASE"/>
</dbReference>
<evidence type="ECO:0000313" key="17">
    <source>
        <dbReference type="Proteomes" id="UP001652625"/>
    </source>
</evidence>
<feature type="transmembrane region" description="Helical" evidence="15">
    <location>
        <begin position="792"/>
        <end position="813"/>
    </location>
</feature>
<dbReference type="PROSITE" id="PS00154">
    <property type="entry name" value="ATPASE_E1_E2"/>
    <property type="match status" value="1"/>
</dbReference>
<evidence type="ECO:0000256" key="3">
    <source>
        <dbReference type="ARBA" id="ARBA00022448"/>
    </source>
</evidence>
<evidence type="ECO:0000259" key="16">
    <source>
        <dbReference type="SMART" id="SM00831"/>
    </source>
</evidence>
<evidence type="ECO:0000256" key="4">
    <source>
        <dbReference type="ARBA" id="ARBA00022475"/>
    </source>
</evidence>
<dbReference type="InterPro" id="IPR008250">
    <property type="entry name" value="ATPase_P-typ_transduc_dom_A_sf"/>
</dbReference>
<keyword evidence="15" id="KW-0479">Metal-binding</keyword>
<comment type="similarity">
    <text evidence="2 15">Belongs to the cation transport ATPase (P-type) (TC 3.A.3) family. Type IIC subfamily.</text>
</comment>
<dbReference type="Gene3D" id="3.40.1110.10">
    <property type="entry name" value="Calcium-transporting ATPase, cytoplasmic domain N"/>
    <property type="match status" value="1"/>
</dbReference>
<dbReference type="SUPFAM" id="SSF81653">
    <property type="entry name" value="Calcium ATPase, transduction domain A"/>
    <property type="match status" value="1"/>
</dbReference>
<evidence type="ECO:0000256" key="7">
    <source>
        <dbReference type="ARBA" id="ARBA00022692"/>
    </source>
</evidence>
<feature type="transmembrane region" description="Helical" evidence="15">
    <location>
        <begin position="766"/>
        <end position="786"/>
    </location>
</feature>
<dbReference type="Gene3D" id="3.40.50.1000">
    <property type="entry name" value="HAD superfamily/HAD-like"/>
    <property type="match status" value="1"/>
</dbReference>
<dbReference type="InterPro" id="IPR023298">
    <property type="entry name" value="ATPase_P-typ_TM_dom_sf"/>
</dbReference>
<dbReference type="Gene3D" id="2.70.150.10">
    <property type="entry name" value="Calcium-transporting ATPase, cytoplasmic transduction domain A"/>
    <property type="match status" value="1"/>
</dbReference>
<feature type="transmembrane region" description="Helical" evidence="15">
    <location>
        <begin position="941"/>
        <end position="960"/>
    </location>
</feature>
<dbReference type="Pfam" id="PF00690">
    <property type="entry name" value="Cation_ATPase_N"/>
    <property type="match status" value="1"/>
</dbReference>
<keyword evidence="13 15" id="KW-0406">Ion transport</keyword>
<dbReference type="InterPro" id="IPR001757">
    <property type="entry name" value="P_typ_ATPase"/>
</dbReference>
<keyword evidence="9 15" id="KW-0067">ATP-binding</keyword>
<dbReference type="PRINTS" id="PR00119">
    <property type="entry name" value="CATATPASE"/>
</dbReference>
<dbReference type="Gene3D" id="1.20.1110.10">
    <property type="entry name" value="Calcium-transporting ATPase, transmembrane domain"/>
    <property type="match status" value="1"/>
</dbReference>
<name>A0ABM4BL49_HYDVU</name>
<dbReference type="InterPro" id="IPR005775">
    <property type="entry name" value="P-type_ATPase_IIC"/>
</dbReference>
<keyword evidence="17" id="KW-1185">Reference proteome</keyword>
<dbReference type="InterPro" id="IPR023214">
    <property type="entry name" value="HAD_sf"/>
</dbReference>
<gene>
    <name evidence="18" type="primary">LOC100213157</name>
</gene>
<dbReference type="NCBIfam" id="TIGR01106">
    <property type="entry name" value="ATPase-IIC_X-K"/>
    <property type="match status" value="1"/>
</dbReference>
<evidence type="ECO:0000256" key="15">
    <source>
        <dbReference type="RuleBase" id="RU362084"/>
    </source>
</evidence>
<evidence type="ECO:0000256" key="12">
    <source>
        <dbReference type="ARBA" id="ARBA00022989"/>
    </source>
</evidence>
<dbReference type="Pfam" id="PF13246">
    <property type="entry name" value="Cation_ATPase"/>
    <property type="match status" value="1"/>
</dbReference>
<dbReference type="GeneID" id="100213157"/>
<evidence type="ECO:0000256" key="10">
    <source>
        <dbReference type="ARBA" id="ARBA00022958"/>
    </source>
</evidence>
<evidence type="ECO:0000256" key="9">
    <source>
        <dbReference type="ARBA" id="ARBA00022840"/>
    </source>
</evidence>
<dbReference type="InterPro" id="IPR023299">
    <property type="entry name" value="ATPase_P-typ_cyto_dom_N"/>
</dbReference>
<dbReference type="SMART" id="SM00831">
    <property type="entry name" value="Cation_ATPase_N"/>
    <property type="match status" value="1"/>
</dbReference>
<keyword evidence="11" id="KW-1278">Translocase</keyword>
<dbReference type="InterPro" id="IPR004014">
    <property type="entry name" value="ATPase_P-typ_cation-transptr_N"/>
</dbReference>
<evidence type="ECO:0000256" key="8">
    <source>
        <dbReference type="ARBA" id="ARBA00022741"/>
    </source>
</evidence>
<keyword evidence="6" id="KW-0597">Phosphoprotein</keyword>
<keyword evidence="12 15" id="KW-1133">Transmembrane helix</keyword>
<keyword evidence="10 15" id="KW-0630">Potassium</keyword>
<dbReference type="SUPFAM" id="SSF81660">
    <property type="entry name" value="Metal cation-transporting ATPase, ATP-binding domain N"/>
    <property type="match status" value="1"/>
</dbReference>
<feature type="domain" description="Cation-transporting P-type ATPase N-terminal" evidence="16">
    <location>
        <begin position="32"/>
        <end position="106"/>
    </location>
</feature>
<dbReference type="InterPro" id="IPR036412">
    <property type="entry name" value="HAD-like_sf"/>
</dbReference>
<proteinExistence type="inferred from homology"/>
<dbReference type="PANTHER" id="PTHR43294:SF21">
    <property type="entry name" value="CATION TRANSPORTING ATPASE"/>
    <property type="match status" value="1"/>
</dbReference>
<dbReference type="InterPro" id="IPR059000">
    <property type="entry name" value="ATPase_P-type_domA"/>
</dbReference>
<evidence type="ECO:0000256" key="6">
    <source>
        <dbReference type="ARBA" id="ARBA00022553"/>
    </source>
</evidence>
<dbReference type="SFLD" id="SFLDS00003">
    <property type="entry name" value="Haloacid_Dehalogenase"/>
    <property type="match status" value="1"/>
</dbReference>
<organism evidence="17 18">
    <name type="scientific">Hydra vulgaris</name>
    <name type="common">Hydra</name>
    <name type="synonym">Hydra attenuata</name>
    <dbReference type="NCBI Taxonomy" id="6087"/>
    <lineage>
        <taxon>Eukaryota</taxon>
        <taxon>Metazoa</taxon>
        <taxon>Cnidaria</taxon>
        <taxon>Hydrozoa</taxon>
        <taxon>Hydroidolina</taxon>
        <taxon>Anthoathecata</taxon>
        <taxon>Aplanulata</taxon>
        <taxon>Hydridae</taxon>
        <taxon>Hydra</taxon>
    </lineage>
</organism>
<dbReference type="InterPro" id="IPR018303">
    <property type="entry name" value="ATPase_P-typ_P_site"/>
</dbReference>
<dbReference type="SUPFAM" id="SSF81665">
    <property type="entry name" value="Calcium ATPase, transmembrane domain M"/>
    <property type="match status" value="1"/>
</dbReference>
<dbReference type="Proteomes" id="UP001652625">
    <property type="component" value="Chromosome 03"/>
</dbReference>
<dbReference type="SUPFAM" id="SSF56784">
    <property type="entry name" value="HAD-like"/>
    <property type="match status" value="1"/>
</dbReference>
<evidence type="ECO:0000256" key="13">
    <source>
        <dbReference type="ARBA" id="ARBA00023065"/>
    </source>
</evidence>
<keyword evidence="3 15" id="KW-0813">Transport</keyword>
<dbReference type="NCBIfam" id="TIGR01494">
    <property type="entry name" value="ATPase_P-type"/>
    <property type="match status" value="2"/>
</dbReference>
<protein>
    <recommendedName>
        <fullName evidence="15">Sodium/potassium-transporting ATPase subunit alpha</fullName>
    </recommendedName>
</protein>
<feature type="transmembrane region" description="Helical" evidence="15">
    <location>
        <begin position="972"/>
        <end position="990"/>
    </location>
</feature>
<keyword evidence="14 15" id="KW-0472">Membrane</keyword>
<comment type="subcellular location">
    <subcellularLocation>
        <location evidence="1 15">Cell membrane</location>
        <topology evidence="1 15">Multi-pass membrane protein</topology>
    </subcellularLocation>
</comment>
<evidence type="ECO:0000313" key="18">
    <source>
        <dbReference type="RefSeq" id="XP_065649784.1"/>
    </source>
</evidence>
<dbReference type="Pfam" id="PF00689">
    <property type="entry name" value="Cation_ATPase_C"/>
    <property type="match status" value="1"/>
</dbReference>
<feature type="transmembrane region" description="Helical" evidence="15">
    <location>
        <begin position="311"/>
        <end position="334"/>
    </location>
</feature>
<feature type="transmembrane region" description="Helical" evidence="15">
    <location>
        <begin position="281"/>
        <end position="305"/>
    </location>
</feature>
<dbReference type="SFLD" id="SFLDG00002">
    <property type="entry name" value="C1.7:_P-type_atpase_like"/>
    <property type="match status" value="1"/>
</dbReference>
<keyword evidence="4" id="KW-1003">Cell membrane</keyword>
<keyword evidence="8 15" id="KW-0547">Nucleotide-binding</keyword>
<dbReference type="InterPro" id="IPR044492">
    <property type="entry name" value="P_typ_ATPase_HD_dom"/>
</dbReference>
<dbReference type="SFLD" id="SFLDF00027">
    <property type="entry name" value="p-type_atpase"/>
    <property type="match status" value="1"/>
</dbReference>
<feature type="transmembrane region" description="Helical" evidence="15">
    <location>
        <begin position="90"/>
        <end position="109"/>
    </location>
</feature>
<dbReference type="InterPro" id="IPR006068">
    <property type="entry name" value="ATPase_P-typ_cation-transptr_C"/>
</dbReference>
<dbReference type="InterPro" id="IPR050510">
    <property type="entry name" value="Cation_transp_ATPase_P-type"/>
</dbReference>
<dbReference type="Pfam" id="PF00122">
    <property type="entry name" value="E1-E2_ATPase"/>
    <property type="match status" value="1"/>
</dbReference>
<evidence type="ECO:0000256" key="2">
    <source>
        <dbReference type="ARBA" id="ARBA00006934"/>
    </source>
</evidence>
<dbReference type="RefSeq" id="XP_065649784.1">
    <property type="nucleotide sequence ID" value="XM_065793712.1"/>
</dbReference>
<evidence type="ECO:0000256" key="14">
    <source>
        <dbReference type="ARBA" id="ARBA00023136"/>
    </source>
</evidence>
<feature type="transmembrane region" description="Helical" evidence="15">
    <location>
        <begin position="121"/>
        <end position="139"/>
    </location>
</feature>
<sequence length="1012" mass="112987">MIENNCCNGNKRWFWKKKIKKKDDTKRDTEMIEHTLELDDLIQKLETSLENGLSSNIVARNLKRDGLNCFEPTKGKPELIKFLMQMTNGFGLLLLAGAMLCWIVSIIRYTKENKEVSDEVYLGAALAAVVFISGTFTYYQEAKSLKIMESFKKLIPQEAIVLRDGSKIAINPSQCVVGDVVFLKSGDRIPADVRIVESKGMKVDNSSLTGESEPQSRSILCTSVNPIETKNLGFFPTNVVEGSGIGIVVKVGKNTVMGHIVDLASRLHHGKTPLAIEIEHFIKIITVVAVFFGVLFFILYMSMGYNWVQSIVYLIAIIVSNVPEGLLCTVTVCLSLTAKKMAKKNCLVRHLQAVETLGSTSVILCDKTGTLTQNRMTVSHVWFDLQTVELNTSENQSSFSQQLESLTWEALAKIGALCSRTDFNSGQENVPIMRKDCTGDASEIAILKFVESTIGNVKTTRSKNKKVAEIPFSSEIKYQVSVHEPESMFDHRYLVVMKGAPEKVLERCTSVMIDGEVEPINDDFVYMFNVAYNNFGGLGERVFGFAHSYLPVDKFPEGYEFNSEEPNFPLDSFCFVGMMSMLDPPRAAVPDAVSKCRSAGIKIIMVTGDHPTTAKAIAKNVGIISDGNDTAEDIANRLFISIDQVNKYEVKACVVNGDQLQSMDQHELDDILKHYPEIVFARISPQLKLIIVEGCQRLGSIVAVTGDGLNDSPALKKADIGIAMGIAGSDVSKEAADIILLDDNFASIVTGVEEGRLIFDNLKKSILYTLTSNIPELAPFTIFIILNVPLPLGTIPMLCIAVTNLFPAISLAYESPENDIMERKPRNESHDQLVSSRLISLSYSMRGVIQTFGAFLCYFIVLGDNGFWPSKLIGLRSSWDDINVNSLEDSYGSEWNYFQRKELEYTVHTAFFTSIVVSQWGDLLVSKTRHLSLFQHGMSNWFLNLGLLFETAMTCFLQYTPGLNTGLNLRPIRFVYWLPTLPFACLIIFLDEIRKLHIRHFPEGWLKKETYY</sequence>
<evidence type="ECO:0000256" key="5">
    <source>
        <dbReference type="ARBA" id="ARBA00022538"/>
    </source>
</evidence>
<accession>A0ABM4BL49</accession>
<reference evidence="18" key="1">
    <citation type="submission" date="2025-08" db="UniProtKB">
        <authorList>
            <consortium name="RefSeq"/>
        </authorList>
    </citation>
    <scope>IDENTIFICATION</scope>
</reference>